<dbReference type="EMBL" id="CP062229">
    <property type="protein sequence ID" value="UVC14750.1"/>
    <property type="molecule type" value="Genomic_DNA"/>
</dbReference>
<protein>
    <submittedName>
        <fullName evidence="1">Uncharacterized protein</fullName>
    </submittedName>
</protein>
<dbReference type="Proteomes" id="UP001058098">
    <property type="component" value="Chromosome"/>
</dbReference>
<proteinExistence type="predicted"/>
<reference evidence="1" key="1">
    <citation type="submission" date="2020-09" db="EMBL/GenBank/DDBJ databases">
        <title>Rhizobia associated with sainfoin plants.</title>
        <authorList>
            <person name="Asharfi S."/>
            <person name="Kuzmanovic N."/>
            <person name="Bunk B."/>
            <person name="Sproeer C."/>
            <person name="Becker M."/>
            <person name="Thuenen T."/>
        </authorList>
    </citation>
    <scope>NUCLEOTIDE SEQUENCE</scope>
    <source>
        <strain evidence="1">OM4</strain>
    </source>
</reference>
<accession>A0ABY5QU71</accession>
<gene>
    <name evidence="1" type="ORF">IHQ72_29740</name>
</gene>
<evidence type="ECO:0000313" key="1">
    <source>
        <dbReference type="EMBL" id="UVC14750.1"/>
    </source>
</evidence>
<sequence>MSGSAQCPHLDFQFNVKVARIEDDTIKQADITGKCMNCDQPLVFRCDLPMGVSWTHPTLSVDAQELRLPVLVLGDEVDEKKKRPSFSVREIR</sequence>
<keyword evidence="2" id="KW-1185">Reference proteome</keyword>
<dbReference type="RefSeq" id="WP_258119166.1">
    <property type="nucleotide sequence ID" value="NZ_CP062229.1"/>
</dbReference>
<name>A0ABY5QU71_9HYPH</name>
<evidence type="ECO:0000313" key="2">
    <source>
        <dbReference type="Proteomes" id="UP001058098"/>
    </source>
</evidence>
<organism evidence="1 2">
    <name type="scientific">Mesorhizobium onobrychidis</name>
    <dbReference type="NCBI Taxonomy" id="2775404"/>
    <lineage>
        <taxon>Bacteria</taxon>
        <taxon>Pseudomonadati</taxon>
        <taxon>Pseudomonadota</taxon>
        <taxon>Alphaproteobacteria</taxon>
        <taxon>Hyphomicrobiales</taxon>
        <taxon>Phyllobacteriaceae</taxon>
        <taxon>Mesorhizobium</taxon>
    </lineage>
</organism>